<reference evidence="2" key="2">
    <citation type="submission" date="2020-08" db="EMBL/GenBank/DDBJ databases">
        <title>Plant Genome Project.</title>
        <authorList>
            <person name="Zhang R.-G."/>
        </authorList>
    </citation>
    <scope>NUCLEOTIDE SEQUENCE</scope>
    <source>
        <strain evidence="2">Huo1</strain>
        <tissue evidence="2">Leaf</tissue>
    </source>
</reference>
<comment type="caution">
    <text evidence="2">The sequence shown here is derived from an EMBL/GenBank/DDBJ whole genome shotgun (WGS) entry which is preliminary data.</text>
</comment>
<evidence type="ECO:0000313" key="3">
    <source>
        <dbReference type="Proteomes" id="UP000298416"/>
    </source>
</evidence>
<organism evidence="2">
    <name type="scientific">Salvia splendens</name>
    <name type="common">Scarlet sage</name>
    <dbReference type="NCBI Taxonomy" id="180675"/>
    <lineage>
        <taxon>Eukaryota</taxon>
        <taxon>Viridiplantae</taxon>
        <taxon>Streptophyta</taxon>
        <taxon>Embryophyta</taxon>
        <taxon>Tracheophyta</taxon>
        <taxon>Spermatophyta</taxon>
        <taxon>Magnoliopsida</taxon>
        <taxon>eudicotyledons</taxon>
        <taxon>Gunneridae</taxon>
        <taxon>Pentapetalae</taxon>
        <taxon>asterids</taxon>
        <taxon>lamiids</taxon>
        <taxon>Lamiales</taxon>
        <taxon>Lamiaceae</taxon>
        <taxon>Nepetoideae</taxon>
        <taxon>Mentheae</taxon>
        <taxon>Salviinae</taxon>
        <taxon>Salvia</taxon>
        <taxon>Salvia subgen. Calosphace</taxon>
        <taxon>core Calosphace</taxon>
    </lineage>
</organism>
<dbReference type="PANTHER" id="PTHR31642:SF189">
    <property type="entry name" value="ACYLTRANSFERASE GLAUCE"/>
    <property type="match status" value="1"/>
</dbReference>
<proteinExistence type="inferred from homology"/>
<evidence type="ECO:0000313" key="2">
    <source>
        <dbReference type="EMBL" id="KAG6395455.1"/>
    </source>
</evidence>
<name>A0A8X8WIM7_SALSN</name>
<gene>
    <name evidence="2" type="ORF">SASPL_146100</name>
</gene>
<dbReference type="GO" id="GO:0016747">
    <property type="term" value="F:acyltransferase activity, transferring groups other than amino-acyl groups"/>
    <property type="evidence" value="ECO:0007669"/>
    <property type="project" value="TreeGrafter"/>
</dbReference>
<evidence type="ECO:0008006" key="4">
    <source>
        <dbReference type="Google" id="ProtNLM"/>
    </source>
</evidence>
<keyword evidence="3" id="KW-1185">Reference proteome</keyword>
<dbReference type="Pfam" id="PF02458">
    <property type="entry name" value="Transferase"/>
    <property type="match status" value="1"/>
</dbReference>
<dbReference type="AlphaFoldDB" id="A0A8X8WIM7"/>
<dbReference type="Proteomes" id="UP000298416">
    <property type="component" value="Unassembled WGS sequence"/>
</dbReference>
<reference evidence="2" key="1">
    <citation type="submission" date="2018-01" db="EMBL/GenBank/DDBJ databases">
        <authorList>
            <person name="Mao J.F."/>
        </authorList>
    </citation>
    <scope>NUCLEOTIDE SEQUENCE</scope>
    <source>
        <strain evidence="2">Huo1</strain>
        <tissue evidence="2">Leaf</tissue>
    </source>
</reference>
<dbReference type="PANTHER" id="PTHR31642">
    <property type="entry name" value="TRICHOTHECENE 3-O-ACETYLTRANSFERASE"/>
    <property type="match status" value="1"/>
</dbReference>
<accession>A0A8X8WIM7</accession>
<comment type="similarity">
    <text evidence="1">Belongs to the plant acyltransferase family.</text>
</comment>
<dbReference type="InterPro" id="IPR023213">
    <property type="entry name" value="CAT-like_dom_sf"/>
</dbReference>
<dbReference type="EMBL" id="PNBA02000017">
    <property type="protein sequence ID" value="KAG6395455.1"/>
    <property type="molecule type" value="Genomic_DNA"/>
</dbReference>
<evidence type="ECO:0000256" key="1">
    <source>
        <dbReference type="ARBA" id="ARBA00009861"/>
    </source>
</evidence>
<sequence length="447" mass="50039">MTSLSPIPTYEDLKIKIHESSLVSPSQKTPRKSIYLSNIDQILNYNIPTAHFFKRNPDFPYENVAKKLKIALQKVLVPYDFMAGRLELNIQTGRLEVDCNVAGVGFVVASSEFSLEEMGDFLVHPNLGYRQLAVEKLENLGHDVDQPLCAFQITSFKCGGFAIGMSTNHILLDGMGAKAFMENLASQAFDDGPLVVVPCNDRHLLAARFPPQVVFPHHEYLALNLLTGEGSGPPVYDCEREILNFRIFKLSPTNISNMKVKAKNTTNEKAKISTFKVAAALMWQCHAFSGDIGHGKEEKSTILTSINLRSRVIPNLAPSYSGNGVLPIGISTTFEDLEKGSFSRLVELISNRLDDMTEEYAKSAFDWLEVHRGLPHGDYLIASWIGLGFDEVEYPWGNPIYCCPVVNHRKDICWVFRDATDDGVAVMVALPAEEMVRFEALFYEFFR</sequence>
<dbReference type="OrthoDB" id="671439at2759"/>
<dbReference type="InterPro" id="IPR050317">
    <property type="entry name" value="Plant_Fungal_Acyltransferase"/>
</dbReference>
<dbReference type="Gene3D" id="3.30.559.10">
    <property type="entry name" value="Chloramphenicol acetyltransferase-like domain"/>
    <property type="match status" value="2"/>
</dbReference>
<protein>
    <recommendedName>
        <fullName evidence="4">Omega-hydroxypalmitate O-feruloyl transferase</fullName>
    </recommendedName>
</protein>